<dbReference type="EMBL" id="JPDN02000002">
    <property type="protein sequence ID" value="PON30177.1"/>
    <property type="molecule type" value="Genomic_DNA"/>
</dbReference>
<dbReference type="InterPro" id="IPR001494">
    <property type="entry name" value="Importin-beta_N"/>
</dbReference>
<dbReference type="Pfam" id="PF08506">
    <property type="entry name" value="Cse1"/>
    <property type="match status" value="1"/>
</dbReference>
<dbReference type="FunFam" id="3.60.21.50:FF:000006">
    <property type="entry name" value="DNA polymerase delta subunit 2, putative"/>
    <property type="match status" value="1"/>
</dbReference>
<keyword evidence="11" id="KW-0653">Protein transport</keyword>
<evidence type="ECO:0000256" key="8">
    <source>
        <dbReference type="ARBA" id="ARBA00022679"/>
    </source>
</evidence>
<dbReference type="Pfam" id="PF18018">
    <property type="entry name" value="DNA_pol_D_N"/>
    <property type="match status" value="1"/>
</dbReference>
<dbReference type="FunFam" id="2.40.50.430:FF:000002">
    <property type="entry name" value="DNA polymerase delta subunit"/>
    <property type="match status" value="1"/>
</dbReference>
<accession>A0A2P5A0V5</accession>
<evidence type="ECO:0000256" key="3">
    <source>
        <dbReference type="ARBA" id="ARBA00006035"/>
    </source>
</evidence>
<dbReference type="GO" id="GO:0006273">
    <property type="term" value="P:lagging strand elongation"/>
    <property type="evidence" value="ECO:0007669"/>
    <property type="project" value="UniProtKB-ARBA"/>
</dbReference>
<feature type="region of interest" description="Disordered" evidence="15">
    <location>
        <begin position="500"/>
        <end position="524"/>
    </location>
</feature>
<dbReference type="GO" id="GO:0006886">
    <property type="term" value="P:intracellular protein transport"/>
    <property type="evidence" value="ECO:0007669"/>
    <property type="project" value="InterPro"/>
</dbReference>
<comment type="similarity">
    <text evidence="3">Belongs to the DNA polymerase delta/II small subunit family.</text>
</comment>
<dbReference type="InterPro" id="IPR007185">
    <property type="entry name" value="DNA_pol_a/d/e_bsu"/>
</dbReference>
<dbReference type="Pfam" id="PF03378">
    <property type="entry name" value="CAS_CSE1"/>
    <property type="match status" value="1"/>
</dbReference>
<keyword evidence="18" id="KW-1185">Reference proteome</keyword>
<dbReference type="GO" id="GO:0031267">
    <property type="term" value="F:small GTPase binding"/>
    <property type="evidence" value="ECO:0007669"/>
    <property type="project" value="InterPro"/>
</dbReference>
<evidence type="ECO:0000259" key="16">
    <source>
        <dbReference type="PROSITE" id="PS50166"/>
    </source>
</evidence>
<evidence type="ECO:0000256" key="9">
    <source>
        <dbReference type="ARBA" id="ARBA00022695"/>
    </source>
</evidence>
<dbReference type="Pfam" id="PF04042">
    <property type="entry name" value="DNA_pol_E_B"/>
    <property type="match status" value="1"/>
</dbReference>
<gene>
    <name evidence="17" type="ORF">TGAM01_v200617</name>
</gene>
<dbReference type="GO" id="GO:0043625">
    <property type="term" value="C:delta DNA polymerase complex"/>
    <property type="evidence" value="ECO:0007669"/>
    <property type="project" value="TreeGrafter"/>
</dbReference>
<dbReference type="RefSeq" id="XP_024406601.1">
    <property type="nucleotide sequence ID" value="XM_024548590.1"/>
</dbReference>
<comment type="similarity">
    <text evidence="4">Belongs to the XPO2/CSE1 family.</text>
</comment>
<dbReference type="InterPro" id="IPR005043">
    <property type="entry name" value="XPO2_C"/>
</dbReference>
<feature type="domain" description="Importin N-terminal" evidence="16">
    <location>
        <begin position="583"/>
        <end position="656"/>
    </location>
</feature>
<proteinExistence type="inferred from homology"/>
<dbReference type="Gene3D" id="3.60.21.50">
    <property type="match status" value="1"/>
</dbReference>
<comment type="catalytic activity">
    <reaction evidence="14">
        <text>DNA(n) + a 2'-deoxyribonucleoside 5'-triphosphate = DNA(n+1) + diphosphate</text>
        <dbReference type="Rhea" id="RHEA:22508"/>
        <dbReference type="Rhea" id="RHEA-COMP:17339"/>
        <dbReference type="Rhea" id="RHEA-COMP:17340"/>
        <dbReference type="ChEBI" id="CHEBI:33019"/>
        <dbReference type="ChEBI" id="CHEBI:61560"/>
        <dbReference type="ChEBI" id="CHEBI:173112"/>
        <dbReference type="EC" id="2.7.7.7"/>
    </reaction>
</comment>
<dbReference type="PANTHER" id="PTHR10416">
    <property type="entry name" value="DNA POLYMERASE DELTA SUBUNIT 2"/>
    <property type="match status" value="1"/>
</dbReference>
<dbReference type="InterPro" id="IPR013713">
    <property type="entry name" value="XPO2_central"/>
</dbReference>
<dbReference type="GO" id="GO:0003677">
    <property type="term" value="F:DNA binding"/>
    <property type="evidence" value="ECO:0007669"/>
    <property type="project" value="InterPro"/>
</dbReference>
<comment type="caution">
    <text evidence="17">The sequence shown here is derived from an EMBL/GenBank/DDBJ whole genome shotgun (WGS) entry which is preliminary data.</text>
</comment>
<feature type="region of interest" description="Disordered" evidence="15">
    <location>
        <begin position="192"/>
        <end position="223"/>
    </location>
</feature>
<dbReference type="PROSITE" id="PS50166">
    <property type="entry name" value="IMPORTIN_B_NT"/>
    <property type="match status" value="1"/>
</dbReference>
<keyword evidence="12" id="KW-0239">DNA-directed DNA polymerase</keyword>
<evidence type="ECO:0000256" key="15">
    <source>
        <dbReference type="SAM" id="MobiDB-lite"/>
    </source>
</evidence>
<dbReference type="InterPro" id="IPR024826">
    <property type="entry name" value="DNA_pol_delta/II_ssu"/>
</dbReference>
<keyword evidence="9" id="KW-0548">Nucleotidyltransferase</keyword>
<keyword evidence="13" id="KW-0539">Nucleus</keyword>
<dbReference type="STRING" id="398673.A0A2P5A0V5"/>
<dbReference type="FunFam" id="1.25.10.10:FF:000057">
    <property type="entry name" value="Exportin-2 isoform 1"/>
    <property type="match status" value="1"/>
</dbReference>
<dbReference type="InterPro" id="IPR011989">
    <property type="entry name" value="ARM-like"/>
</dbReference>
<comment type="subcellular location">
    <subcellularLocation>
        <location evidence="2">Cytoplasm</location>
    </subcellularLocation>
    <subcellularLocation>
        <location evidence="1">Nucleus</location>
    </subcellularLocation>
</comment>
<evidence type="ECO:0000256" key="4">
    <source>
        <dbReference type="ARBA" id="ARBA00008669"/>
    </source>
</evidence>
<keyword evidence="7" id="KW-0963">Cytoplasm</keyword>
<dbReference type="Pfam" id="PF03810">
    <property type="entry name" value="IBN_N"/>
    <property type="match status" value="1"/>
</dbReference>
<evidence type="ECO:0000256" key="11">
    <source>
        <dbReference type="ARBA" id="ARBA00022927"/>
    </source>
</evidence>
<dbReference type="Proteomes" id="UP000054821">
    <property type="component" value="Unassembled WGS sequence"/>
</dbReference>
<dbReference type="InterPro" id="IPR040663">
    <property type="entry name" value="DNA_pol_D_N"/>
</dbReference>
<evidence type="ECO:0000256" key="5">
    <source>
        <dbReference type="ARBA" id="ARBA00012417"/>
    </source>
</evidence>
<dbReference type="PANTHER" id="PTHR10416:SF0">
    <property type="entry name" value="DNA POLYMERASE DELTA SUBUNIT 2"/>
    <property type="match status" value="1"/>
</dbReference>
<dbReference type="SMART" id="SM00913">
    <property type="entry name" value="IBN_N"/>
    <property type="match status" value="1"/>
</dbReference>
<dbReference type="InterPro" id="IPR016024">
    <property type="entry name" value="ARM-type_fold"/>
</dbReference>
<evidence type="ECO:0000256" key="1">
    <source>
        <dbReference type="ARBA" id="ARBA00004123"/>
    </source>
</evidence>
<evidence type="ECO:0000313" key="17">
    <source>
        <dbReference type="EMBL" id="PON30177.1"/>
    </source>
</evidence>
<evidence type="ECO:0000256" key="6">
    <source>
        <dbReference type="ARBA" id="ARBA00022448"/>
    </source>
</evidence>
<protein>
    <recommendedName>
        <fullName evidence="5">DNA-directed DNA polymerase</fullName>
        <ecNumber evidence="5">2.7.7.7</ecNumber>
    </recommendedName>
</protein>
<reference evidence="17 18" key="1">
    <citation type="journal article" date="2016" name="Genome Announc.">
        <title>Draft Whole-Genome Sequence of Trichoderma gamsii T6085, a Promising Biocontrol Agent of Fusarium Head Blight on Wheat.</title>
        <authorList>
            <person name="Baroncelli R."/>
            <person name="Zapparata A."/>
            <person name="Piaggeschi G."/>
            <person name="Sarrocco S."/>
            <person name="Vannacci G."/>
        </authorList>
    </citation>
    <scope>NUCLEOTIDE SEQUENCE [LARGE SCALE GENOMIC DNA]</scope>
    <source>
        <strain evidence="17 18">T6085</strain>
    </source>
</reference>
<dbReference type="GO" id="GO:0006281">
    <property type="term" value="P:DNA repair"/>
    <property type="evidence" value="ECO:0007669"/>
    <property type="project" value="UniProtKB-ARBA"/>
</dbReference>
<dbReference type="GO" id="GO:0003887">
    <property type="term" value="F:DNA-directed DNA polymerase activity"/>
    <property type="evidence" value="ECO:0007669"/>
    <property type="project" value="UniProtKB-KW"/>
</dbReference>
<dbReference type="EC" id="2.7.7.7" evidence="5"/>
<evidence type="ECO:0000256" key="12">
    <source>
        <dbReference type="ARBA" id="ARBA00022932"/>
    </source>
</evidence>
<keyword evidence="10" id="KW-0235">DNA replication</keyword>
<sequence>MVKLEDVSSLLQTPADLSQKAPIRAESAYKPLHSFALEKQRSYKQQFGDMYFLRLTKIKPAVEKVAAKAWEGTEIGGERATRVERVLDVRQGELCWVAGTVYMDMRLKPNILEDVSKDRWLSAPISSQKYYSDDGSDQIMLEDDSGRVRLVGDVLNNIPLVTGCIIAVMGTENTNGEFEVIDLKVPDLAPQPERWALSKPPTASGKSEGEDTEMTDSPSQSGGKKIAIVSGLSFSGTDASYDLELDLLLEYLLGEALGPDEQTNLSQISRLIIAGNSISTIKEKDDDEGGEDEDEKKAVQKKYGYDASAYNPVPSQLFDQFVSELLPSIPVTLLPGAQDPANASYPQQPVHSAMFPLSRAYAAELGTKAASQPGWFDPVTNPWEAEVEGWRILGTGGQNVDDVFKYVESDDRLGMMEAMCRWRCCAPTAPDTLWSYPFQEDDPFVLKTCPHVYFVGCQPEFATKVIHGPDGQSVRLIAVPSFSKTKEFVLMDTETLEVTRSLAPSSDEATSKKSRREPNIPTANTNTTLYIRLQALSPPVSRQHSAPIHARYPTRTELTMAADVGHIAQLLQATLDPAQHRTAEAALKQEAAKPQYSLTLLTIVSNDSLPINTRLGAALAFKNFIRNNYVDADGNYKIPQDEVQTIKERLIGLMIASPANIQSQLGEAVSIIADSDFWERWDTLTQDLVSRFSATDPKANIGVLEVAHSIFVRWRPLMATTALYTEINHVINTFGAPFFQLLATTDSKITENAQDKAALQGWFEVLSLQLKIMFDMSCHDLPPVFEDNLSSISELLHKYLNYSNAILNTDDDDEVSVVDTAKADICDFLELYTFKYDADFSQYCKPFITSTWNLVSSIGSETKYDTLVSKSLHFLAAVAATREHSELFNNEEVLTQIIEKVILPNVSLRDSDIELFEDEPIEYIRRDLEGSDTGSRRRSATDFLRSLQEKFEAPVTGSVSRYINHYLTQGKSDWKSKDTAVYLFISIAAKGAVTQAQGVKTVNPLVNVVDFFEQHIASDLVNGEGIEPISKVDAIKFLYTFRSQLSKEQWKVAIGPLIQNLNSSNYVVYTYAAIAVERVLFLTDDAGNAMFPRADIEPFAKDLLTHLFKLIERETSAPKLQENEFLMRCVMRILIVIKDGAGPWLDTILTHLILITNVMKSNPSNPRFYYYHFEALGALVRYCAATHAAAINQKLWEPAHQILVDDVTEFIPYVFQILAQLLESSPVDSVSDNYKALLGPLLQPPLWETRGNIPACTRLLAALIPRVAKEIVTENQTEAVLGIFQRLLSGKKSELHAFDILEAIVNSFEPSALDPYFDTILRLLFTKLQGSPADSFKIRFVRFFHLVGGKLEAGYGADYFVKHADKVDEKVFAQVYPPFILQETDKLARPVDRKAAVVSLTKTLCDSQVFATKFAKGWGNTCRILLTLLAHPPSVAAGVGDEIVTENSPDDIGFGLTFTALNTCKLAARDDFPEVQDVTTWVKQYMVGANQRHGGAIEGFISQRLTPELQQAIAQYIR</sequence>
<dbReference type="Gene3D" id="2.40.50.430">
    <property type="match status" value="1"/>
</dbReference>
<keyword evidence="8" id="KW-0808">Transferase</keyword>
<evidence type="ECO:0000256" key="7">
    <source>
        <dbReference type="ARBA" id="ARBA00022490"/>
    </source>
</evidence>
<keyword evidence="6" id="KW-0813">Transport</keyword>
<name>A0A2P5A0V5_9HYPO</name>
<organism evidence="17 18">
    <name type="scientific">Trichoderma gamsii</name>
    <dbReference type="NCBI Taxonomy" id="398673"/>
    <lineage>
        <taxon>Eukaryota</taxon>
        <taxon>Fungi</taxon>
        <taxon>Dikarya</taxon>
        <taxon>Ascomycota</taxon>
        <taxon>Pezizomycotina</taxon>
        <taxon>Sordariomycetes</taxon>
        <taxon>Hypocreomycetidae</taxon>
        <taxon>Hypocreales</taxon>
        <taxon>Hypocreaceae</taxon>
        <taxon>Trichoderma</taxon>
    </lineage>
</organism>
<dbReference type="GO" id="GO:0005737">
    <property type="term" value="C:cytoplasm"/>
    <property type="evidence" value="ECO:0007669"/>
    <property type="project" value="UniProtKB-SubCell"/>
</dbReference>
<evidence type="ECO:0000256" key="2">
    <source>
        <dbReference type="ARBA" id="ARBA00004496"/>
    </source>
</evidence>
<evidence type="ECO:0000256" key="13">
    <source>
        <dbReference type="ARBA" id="ARBA00023242"/>
    </source>
</evidence>
<evidence type="ECO:0000313" key="18">
    <source>
        <dbReference type="Proteomes" id="UP000054821"/>
    </source>
</evidence>
<dbReference type="GeneID" id="29988309"/>
<evidence type="ECO:0000256" key="10">
    <source>
        <dbReference type="ARBA" id="ARBA00022705"/>
    </source>
</evidence>
<dbReference type="SUPFAM" id="SSF48371">
    <property type="entry name" value="ARM repeat"/>
    <property type="match status" value="1"/>
</dbReference>
<dbReference type="Gene3D" id="1.25.10.10">
    <property type="entry name" value="Leucine-rich Repeat Variant"/>
    <property type="match status" value="1"/>
</dbReference>
<evidence type="ECO:0000256" key="14">
    <source>
        <dbReference type="ARBA" id="ARBA00049244"/>
    </source>
</evidence>